<evidence type="ECO:0000313" key="3">
    <source>
        <dbReference type="EMBL" id="OUJ19490.1"/>
    </source>
</evidence>
<gene>
    <name evidence="3" type="ORF">AMET1_0161</name>
</gene>
<dbReference type="Gene3D" id="3.20.20.140">
    <property type="entry name" value="Metal-dependent hydrolases"/>
    <property type="match status" value="1"/>
</dbReference>
<dbReference type="Pfam" id="PF04909">
    <property type="entry name" value="Amidohydro_2"/>
    <property type="match status" value="1"/>
</dbReference>
<protein>
    <submittedName>
        <fullName evidence="3">Putative metal-dependent hydrolase of the TIM-barrel fold</fullName>
    </submittedName>
</protein>
<dbReference type="PANTHER" id="PTHR21240">
    <property type="entry name" value="2-AMINO-3-CARBOXYLMUCONATE-6-SEMIALDEHYDE DECARBOXYLASE"/>
    <property type="match status" value="1"/>
</dbReference>
<keyword evidence="4" id="KW-1185">Reference proteome</keyword>
<dbReference type="RefSeq" id="WP_086636586.1">
    <property type="nucleotide sequence ID" value="NZ_MRZU01000002.1"/>
</dbReference>
<dbReference type="SUPFAM" id="SSF51556">
    <property type="entry name" value="Metallo-dependent hydrolases"/>
    <property type="match status" value="1"/>
</dbReference>
<dbReference type="GO" id="GO:0016831">
    <property type="term" value="F:carboxy-lyase activity"/>
    <property type="evidence" value="ECO:0007669"/>
    <property type="project" value="InterPro"/>
</dbReference>
<evidence type="ECO:0000256" key="1">
    <source>
        <dbReference type="ARBA" id="ARBA00023239"/>
    </source>
</evidence>
<dbReference type="InterPro" id="IPR032465">
    <property type="entry name" value="ACMSD"/>
</dbReference>
<reference evidence="3 4" key="1">
    <citation type="submission" date="2016-12" db="EMBL/GenBank/DDBJ databases">
        <title>Discovery of methanogenic haloarchaea.</title>
        <authorList>
            <person name="Sorokin D.Y."/>
            <person name="Makarova K.S."/>
            <person name="Abbas B."/>
            <person name="Ferrer M."/>
            <person name="Golyshin P.N."/>
        </authorList>
    </citation>
    <scope>NUCLEOTIDE SEQUENCE [LARGE SCALE GENOMIC DNA]</scope>
    <source>
        <strain evidence="3">AMET1</strain>
    </source>
</reference>
<proteinExistence type="predicted"/>
<evidence type="ECO:0000313" key="4">
    <source>
        <dbReference type="Proteomes" id="UP000195137"/>
    </source>
</evidence>
<dbReference type="GO" id="GO:0016787">
    <property type="term" value="F:hydrolase activity"/>
    <property type="evidence" value="ECO:0007669"/>
    <property type="project" value="UniProtKB-KW"/>
</dbReference>
<dbReference type="AlphaFoldDB" id="A0A1Y3GE07"/>
<sequence>MNIIDFGKIDAHCHVGYYGGYFDVGINVDDLIDLMDRFGFVKSVLCSKDNEKTLNAIERYPDRFISKVWVNPYNKEVVDEIGKYVNQGFKAVKIHPLVDAFPADSNVVDPVAETALDHGIPLFVHSGHPPFSLPNQIANLAKKHPDLDIVLIHMGHGHGIYIENAIQAAGEHSNLYLETSGMPMHTKIKEAFERTGINRVLFGTDIPFHHPSVELKKTEVAELTNRQKKHYLRDNIKKLIKK</sequence>
<keyword evidence="1" id="KW-0456">Lyase</keyword>
<organism evidence="3 4">
    <name type="scientific">Methanonatronarchaeum thermophilum</name>
    <dbReference type="NCBI Taxonomy" id="1927129"/>
    <lineage>
        <taxon>Archaea</taxon>
        <taxon>Methanobacteriati</taxon>
        <taxon>Methanobacteriota</taxon>
        <taxon>Methanonatronarchaeia</taxon>
        <taxon>Methanonatronarchaeales</taxon>
        <taxon>Methanonatronarchaeaceae</taxon>
        <taxon>Methanonatronarchaeum</taxon>
    </lineage>
</organism>
<keyword evidence="3" id="KW-0378">Hydrolase</keyword>
<comment type="caution">
    <text evidence="3">The sequence shown here is derived from an EMBL/GenBank/DDBJ whole genome shotgun (WGS) entry which is preliminary data.</text>
</comment>
<dbReference type="EMBL" id="MRZU01000002">
    <property type="protein sequence ID" value="OUJ19490.1"/>
    <property type="molecule type" value="Genomic_DNA"/>
</dbReference>
<accession>A0A1Y3GE07</accession>
<dbReference type="InterPro" id="IPR032466">
    <property type="entry name" value="Metal_Hydrolase"/>
</dbReference>
<name>A0A1Y3GE07_9EURY</name>
<dbReference type="InterPro" id="IPR006680">
    <property type="entry name" value="Amidohydro-rel"/>
</dbReference>
<evidence type="ECO:0000259" key="2">
    <source>
        <dbReference type="Pfam" id="PF04909"/>
    </source>
</evidence>
<feature type="domain" description="Amidohydrolase-related" evidence="2">
    <location>
        <begin position="46"/>
        <end position="239"/>
    </location>
</feature>
<dbReference type="Proteomes" id="UP000195137">
    <property type="component" value="Unassembled WGS sequence"/>
</dbReference>
<dbReference type="OrthoDB" id="34429at2157"/>
<dbReference type="CDD" id="cd01292">
    <property type="entry name" value="metallo-dependent_hydrolases"/>
    <property type="match status" value="1"/>
</dbReference>